<evidence type="ECO:0000256" key="1">
    <source>
        <dbReference type="SAM" id="MobiDB-lite"/>
    </source>
</evidence>
<feature type="region of interest" description="Disordered" evidence="1">
    <location>
        <begin position="324"/>
        <end position="344"/>
    </location>
</feature>
<organism evidence="2 3">
    <name type="scientific">Edaphochlamys debaryana</name>
    <dbReference type="NCBI Taxonomy" id="47281"/>
    <lineage>
        <taxon>Eukaryota</taxon>
        <taxon>Viridiplantae</taxon>
        <taxon>Chlorophyta</taxon>
        <taxon>core chlorophytes</taxon>
        <taxon>Chlorophyceae</taxon>
        <taxon>CS clade</taxon>
        <taxon>Chlamydomonadales</taxon>
        <taxon>Chlamydomonadales incertae sedis</taxon>
        <taxon>Edaphochlamys</taxon>
    </lineage>
</organism>
<gene>
    <name evidence="2" type="ORF">HYH03_014527</name>
</gene>
<feature type="compositionally biased region" description="Basic residues" evidence="1">
    <location>
        <begin position="324"/>
        <end position="343"/>
    </location>
</feature>
<accession>A0A835XW08</accession>
<reference evidence="2" key="1">
    <citation type="journal article" date="2020" name="bioRxiv">
        <title>Comparative genomics of Chlamydomonas.</title>
        <authorList>
            <person name="Craig R.J."/>
            <person name="Hasan A.R."/>
            <person name="Ness R.W."/>
            <person name="Keightley P.D."/>
        </authorList>
    </citation>
    <scope>NUCLEOTIDE SEQUENCE</scope>
    <source>
        <strain evidence="2">CCAP 11/70</strain>
    </source>
</reference>
<comment type="caution">
    <text evidence="2">The sequence shown here is derived from an EMBL/GenBank/DDBJ whole genome shotgun (WGS) entry which is preliminary data.</text>
</comment>
<sequence>MRSTYVKVPWAEPEDLASTFREDLADMVAQHWGDRRRLAHVYVRRGCIELRLFWEAQPGEEACEEALLSDEELLSALRLTPPYGSKPLTVRQCPLLGDADDAATAPQQLRVEDLRPRVLLLPQTPSAVQPAPSTSPVCSDAREVVGVGWPLRLRARVAFSAPPGSAPDARALALSGGRFLATRVVSRTLYDSGAVYDIELPEPRRGQGLCCWSWSSVYGGVQARAAFPAQLRPPSRPGRGVRGAGPAAGLKGVLPCVGRGSGTYGGGGGPPARGNLARGLHEDQALLSLTDLPVFAAFLVAALLAPALAWPFLPQHTWVRPALRSRRPSPLRSRRPSPLRSRRPSPLVSKAVFAALRVPARATAAGYVGCVGMLLLGGVLHPATGLVTPLEAAVVAAAGVRVCVCFTMIKGHEAGRKWPANDKGFLGWAFVGVSP</sequence>
<keyword evidence="3" id="KW-1185">Reference proteome</keyword>
<protein>
    <submittedName>
        <fullName evidence="2">Uncharacterized protein</fullName>
    </submittedName>
</protein>
<name>A0A835XW08_9CHLO</name>
<evidence type="ECO:0000313" key="2">
    <source>
        <dbReference type="EMBL" id="KAG2486844.1"/>
    </source>
</evidence>
<dbReference type="EMBL" id="JAEHOE010000106">
    <property type="protein sequence ID" value="KAG2486844.1"/>
    <property type="molecule type" value="Genomic_DNA"/>
</dbReference>
<dbReference type="AlphaFoldDB" id="A0A835XW08"/>
<dbReference type="OrthoDB" id="549601at2759"/>
<dbReference type="Proteomes" id="UP000612055">
    <property type="component" value="Unassembled WGS sequence"/>
</dbReference>
<evidence type="ECO:0000313" key="3">
    <source>
        <dbReference type="Proteomes" id="UP000612055"/>
    </source>
</evidence>
<proteinExistence type="predicted"/>